<evidence type="ECO:0000313" key="4">
    <source>
        <dbReference type="EMBL" id="MBM6736940.1"/>
    </source>
</evidence>
<reference evidence="4 5" key="1">
    <citation type="journal article" date="2021" name="Sci. Rep.">
        <title>The distribution of antibiotic resistance genes in chicken gut microbiota commensals.</title>
        <authorList>
            <person name="Juricova H."/>
            <person name="Matiasovicova J."/>
            <person name="Kubasova T."/>
            <person name="Cejkova D."/>
            <person name="Rychlik I."/>
        </authorList>
    </citation>
    <scope>NUCLEOTIDE SEQUENCE [LARGE SCALE GENOMIC DNA]</scope>
    <source>
        <strain evidence="4 5">An773</strain>
    </source>
</reference>
<name>A0ABS2E5Q3_9FIRM</name>
<accession>A0ABS2E5Q3</accession>
<keyword evidence="1" id="KW-0238">DNA-binding</keyword>
<keyword evidence="5" id="KW-1185">Reference proteome</keyword>
<proteinExistence type="predicted"/>
<organism evidence="4 5">
    <name type="scientific">Faecalicatena fissicatena</name>
    <dbReference type="NCBI Taxonomy" id="290055"/>
    <lineage>
        <taxon>Bacteria</taxon>
        <taxon>Bacillati</taxon>
        <taxon>Bacillota</taxon>
        <taxon>Clostridia</taxon>
        <taxon>Lachnospirales</taxon>
        <taxon>Lachnospiraceae</taxon>
        <taxon>Faecalicatena</taxon>
    </lineage>
</organism>
<dbReference type="PROSITE" id="PS50937">
    <property type="entry name" value="HTH_MERR_2"/>
    <property type="match status" value="1"/>
</dbReference>
<sequence length="270" mass="31912">MSEKTIGTLSKFTGIPAHTIKYYEKIGLLSSNRKESSNYRSYDMRICTDIYECVKYRNMGFPLKETKELVKEAGDRRLDELLDERESQIEEEIRALTEQKRRLEIFRREIRELEGRLGKWYIEECGDFYFRSQTKELDYDGGDYLEADGLNLSTLLPVSKTTVHMEREYLRGEKRGYSWGMGIFPGEDREWIREKKGYRYVPAGRAFVIYLKITGPYVSDGTMAEEIGRYYRLLWPGTPSEAFGIRLKITFDENGNDWNYFKIFIPLEEK</sequence>
<dbReference type="InterPro" id="IPR047057">
    <property type="entry name" value="MerR_fam"/>
</dbReference>
<dbReference type="CDD" id="cd00592">
    <property type="entry name" value="HTH_MerR-like"/>
    <property type="match status" value="1"/>
</dbReference>
<evidence type="ECO:0000313" key="5">
    <source>
        <dbReference type="Proteomes" id="UP000716906"/>
    </source>
</evidence>
<dbReference type="EMBL" id="JACLYY010000002">
    <property type="protein sequence ID" value="MBM6736940.1"/>
    <property type="molecule type" value="Genomic_DNA"/>
</dbReference>
<protein>
    <submittedName>
        <fullName evidence="4">MerR family transcriptional regulator</fullName>
    </submittedName>
</protein>
<dbReference type="InterPro" id="IPR009061">
    <property type="entry name" value="DNA-bd_dom_put_sf"/>
</dbReference>
<dbReference type="InterPro" id="IPR000551">
    <property type="entry name" value="MerR-type_HTH_dom"/>
</dbReference>
<dbReference type="RefSeq" id="WP_033125646.1">
    <property type="nucleotide sequence ID" value="NZ_JACLYY010000002.1"/>
</dbReference>
<gene>
    <name evidence="4" type="ORF">H7U36_02285</name>
</gene>
<evidence type="ECO:0000259" key="3">
    <source>
        <dbReference type="PROSITE" id="PS50937"/>
    </source>
</evidence>
<evidence type="ECO:0000256" key="2">
    <source>
        <dbReference type="SAM" id="Coils"/>
    </source>
</evidence>
<dbReference type="Pfam" id="PF00376">
    <property type="entry name" value="MerR"/>
    <property type="match status" value="1"/>
</dbReference>
<dbReference type="PANTHER" id="PTHR30204">
    <property type="entry name" value="REDOX-CYCLING DRUG-SENSING TRANSCRIPTIONAL ACTIVATOR SOXR"/>
    <property type="match status" value="1"/>
</dbReference>
<dbReference type="PANTHER" id="PTHR30204:SF97">
    <property type="entry name" value="MERR FAMILY REGULATORY PROTEIN"/>
    <property type="match status" value="1"/>
</dbReference>
<feature type="coiled-coil region" evidence="2">
    <location>
        <begin position="71"/>
        <end position="116"/>
    </location>
</feature>
<feature type="domain" description="HTH merR-type" evidence="3">
    <location>
        <begin position="5"/>
        <end position="72"/>
    </location>
</feature>
<evidence type="ECO:0000256" key="1">
    <source>
        <dbReference type="ARBA" id="ARBA00023125"/>
    </source>
</evidence>
<dbReference type="Proteomes" id="UP000716906">
    <property type="component" value="Unassembled WGS sequence"/>
</dbReference>
<dbReference type="Gene3D" id="1.10.1660.10">
    <property type="match status" value="1"/>
</dbReference>
<dbReference type="SUPFAM" id="SSF46955">
    <property type="entry name" value="Putative DNA-binding domain"/>
    <property type="match status" value="1"/>
</dbReference>
<comment type="caution">
    <text evidence="4">The sequence shown here is derived from an EMBL/GenBank/DDBJ whole genome shotgun (WGS) entry which is preliminary data.</text>
</comment>
<keyword evidence="2" id="KW-0175">Coiled coil</keyword>
<dbReference type="SMART" id="SM00422">
    <property type="entry name" value="HTH_MERR"/>
    <property type="match status" value="1"/>
</dbReference>